<name>A0A2Z5UV77_9COXI</name>
<keyword evidence="2" id="KW-1185">Reference proteome</keyword>
<dbReference type="Proteomes" id="UP000282483">
    <property type="component" value="Chromosome"/>
</dbReference>
<dbReference type="KEGG" id="rvi:RVIR1_04530"/>
<reference evidence="1 2" key="1">
    <citation type="submission" date="2017-03" db="EMBL/GenBank/DDBJ databases">
        <title>The genome sequence of Candidatus Rickettsiella viridis.</title>
        <authorList>
            <person name="Nikoh N."/>
            <person name="Tsuchida T."/>
            <person name="Yamaguchi K."/>
            <person name="Maeda T."/>
            <person name="Shigenobu S."/>
            <person name="Fukatsu T."/>
        </authorList>
    </citation>
    <scope>NUCLEOTIDE SEQUENCE [LARGE SCALE GENOMIC DNA]</scope>
    <source>
        <strain evidence="1 2">Ap-RA04</strain>
    </source>
</reference>
<evidence type="ECO:0000313" key="1">
    <source>
        <dbReference type="EMBL" id="BBB14965.1"/>
    </source>
</evidence>
<accession>A0A2Z5UV77</accession>
<dbReference type="AlphaFoldDB" id="A0A2Z5UV77"/>
<dbReference type="EMBL" id="AP018005">
    <property type="protein sequence ID" value="BBB14965.1"/>
    <property type="molecule type" value="Genomic_DNA"/>
</dbReference>
<proteinExistence type="predicted"/>
<protein>
    <submittedName>
        <fullName evidence="1">Uncharacterized protein</fullName>
    </submittedName>
</protein>
<organism evidence="1 2">
    <name type="scientific">Candidatus Rickettsiella viridis</name>
    <dbReference type="NCBI Taxonomy" id="676208"/>
    <lineage>
        <taxon>Bacteria</taxon>
        <taxon>Pseudomonadati</taxon>
        <taxon>Pseudomonadota</taxon>
        <taxon>Gammaproteobacteria</taxon>
        <taxon>Legionellales</taxon>
        <taxon>Coxiellaceae</taxon>
        <taxon>Rickettsiella</taxon>
    </lineage>
</organism>
<sequence length="47" mass="5472">MEGEERKNLDCKNYMENTICFFYAPSQKQLSTTLSQNNIQPLDLSMP</sequence>
<gene>
    <name evidence="1" type="ORF">RVIR1_04530</name>
</gene>
<evidence type="ECO:0000313" key="2">
    <source>
        <dbReference type="Proteomes" id="UP000282483"/>
    </source>
</evidence>